<reference evidence="5 6" key="1">
    <citation type="submission" date="2022-05" db="EMBL/GenBank/DDBJ databases">
        <authorList>
            <consortium name="Genoscope - CEA"/>
            <person name="William W."/>
        </authorList>
    </citation>
    <scope>NUCLEOTIDE SEQUENCE [LARGE SCALE GENOMIC DNA]</scope>
</reference>
<sequence>MRLLIGLLSVCFLSPLESQHPPGHLQPLGSHQPPSGSIESSEVVPGPREFFEENVRPGKPLLLRGAAKSMPAYSKWTDGYLSERFGEVGIDVEEGKKENRSLATFHFKLQDFISRYKNEDIYMVESLPLKMREEYALLKSLRCGGYTEVLQDAVVWFSSGGTKSVLHFDSVDNINCLFDGTKELLMINKSYLEQAHIDKVEGAFSTVDVDSVDMYKFPGLQTIPYYKVLMEPGDCLFIPSSAKELTTLYVDINEGAARVPNVVEVLHDVADLEEDDERVEKVETRGPAVAAMLTFPPEWSRSDDNTEGSDSARALEIACTKKSLSVIGTVRLDRIVVVLPEVLRWIHQVRSYGSRNLAVNIWWAHFTNFNHTDCEVSPHKDKELVPLSLFDFHPSEAIRQAALEVTGGKTVTLQEWTKLMEANYPGVVIKELLEQNFNEIDANKDGFVSPEEIQEIKYEDLQRLLDGPADEEEEEEEAIDPSELPEGEEEISQTEDLADEDEKTDATHTEL</sequence>
<evidence type="ECO:0000313" key="5">
    <source>
        <dbReference type="EMBL" id="CAH3169350.1"/>
    </source>
</evidence>
<keyword evidence="1" id="KW-0106">Calcium</keyword>
<dbReference type="InterPro" id="IPR018247">
    <property type="entry name" value="EF_Hand_1_Ca_BS"/>
</dbReference>
<evidence type="ECO:0000313" key="6">
    <source>
        <dbReference type="Proteomes" id="UP001159405"/>
    </source>
</evidence>
<evidence type="ECO:0000256" key="2">
    <source>
        <dbReference type="SAM" id="MobiDB-lite"/>
    </source>
</evidence>
<dbReference type="InterPro" id="IPR011992">
    <property type="entry name" value="EF-hand-dom_pair"/>
</dbReference>
<dbReference type="Pfam" id="PF13202">
    <property type="entry name" value="EF-hand_5"/>
    <property type="match status" value="1"/>
</dbReference>
<gene>
    <name evidence="5" type="ORF">PLOB_00009748</name>
</gene>
<name>A0ABN8QTP5_9CNID</name>
<protein>
    <recommendedName>
        <fullName evidence="4">EF-hand domain-containing protein</fullName>
    </recommendedName>
</protein>
<dbReference type="PROSITE" id="PS50222">
    <property type="entry name" value="EF_HAND_2"/>
    <property type="match status" value="1"/>
</dbReference>
<dbReference type="SUPFAM" id="SSF51197">
    <property type="entry name" value="Clavaminate synthase-like"/>
    <property type="match status" value="1"/>
</dbReference>
<proteinExistence type="predicted"/>
<dbReference type="PANTHER" id="PTHR12461">
    <property type="entry name" value="HYPOXIA-INDUCIBLE FACTOR 1 ALPHA INHIBITOR-RELATED"/>
    <property type="match status" value="1"/>
</dbReference>
<feature type="domain" description="EF-hand" evidence="4">
    <location>
        <begin position="428"/>
        <end position="463"/>
    </location>
</feature>
<dbReference type="PROSITE" id="PS00018">
    <property type="entry name" value="EF_HAND_1"/>
    <property type="match status" value="1"/>
</dbReference>
<evidence type="ECO:0000259" key="4">
    <source>
        <dbReference type="PROSITE" id="PS50222"/>
    </source>
</evidence>
<dbReference type="SUPFAM" id="SSF47473">
    <property type="entry name" value="EF-hand"/>
    <property type="match status" value="1"/>
</dbReference>
<dbReference type="InterPro" id="IPR002048">
    <property type="entry name" value="EF_hand_dom"/>
</dbReference>
<dbReference type="Gene3D" id="1.10.238.10">
    <property type="entry name" value="EF-hand"/>
    <property type="match status" value="1"/>
</dbReference>
<dbReference type="Proteomes" id="UP001159405">
    <property type="component" value="Unassembled WGS sequence"/>
</dbReference>
<comment type="caution">
    <text evidence="5">The sequence shown here is derived from an EMBL/GenBank/DDBJ whole genome shotgun (WGS) entry which is preliminary data.</text>
</comment>
<dbReference type="EMBL" id="CALNXK010000149">
    <property type="protein sequence ID" value="CAH3169350.1"/>
    <property type="molecule type" value="Genomic_DNA"/>
</dbReference>
<evidence type="ECO:0000256" key="3">
    <source>
        <dbReference type="SAM" id="SignalP"/>
    </source>
</evidence>
<keyword evidence="3" id="KW-0732">Signal</keyword>
<feature type="region of interest" description="Disordered" evidence="2">
    <location>
        <begin position="463"/>
        <end position="511"/>
    </location>
</feature>
<keyword evidence="6" id="KW-1185">Reference proteome</keyword>
<dbReference type="PANTHER" id="PTHR12461:SF18">
    <property type="entry name" value="JMJC DOMAIN-CONTAINING PROTEIN"/>
    <property type="match status" value="1"/>
</dbReference>
<organism evidence="5 6">
    <name type="scientific">Porites lobata</name>
    <dbReference type="NCBI Taxonomy" id="104759"/>
    <lineage>
        <taxon>Eukaryota</taxon>
        <taxon>Metazoa</taxon>
        <taxon>Cnidaria</taxon>
        <taxon>Anthozoa</taxon>
        <taxon>Hexacorallia</taxon>
        <taxon>Scleractinia</taxon>
        <taxon>Fungiina</taxon>
        <taxon>Poritidae</taxon>
        <taxon>Porites</taxon>
    </lineage>
</organism>
<accession>A0ABN8QTP5</accession>
<dbReference type="Gene3D" id="2.60.120.650">
    <property type="entry name" value="Cupin"/>
    <property type="match status" value="1"/>
</dbReference>
<dbReference type="InterPro" id="IPR041667">
    <property type="entry name" value="Cupin_8"/>
</dbReference>
<feature type="chain" id="PRO_5045233266" description="EF-hand domain-containing protein" evidence="3">
    <location>
        <begin position="19"/>
        <end position="511"/>
    </location>
</feature>
<dbReference type="Pfam" id="PF13621">
    <property type="entry name" value="Cupin_8"/>
    <property type="match status" value="1"/>
</dbReference>
<feature type="signal peptide" evidence="3">
    <location>
        <begin position="1"/>
        <end position="18"/>
    </location>
</feature>
<feature type="region of interest" description="Disordered" evidence="2">
    <location>
        <begin position="22"/>
        <end position="43"/>
    </location>
</feature>
<feature type="compositionally biased region" description="Acidic residues" evidence="2">
    <location>
        <begin position="468"/>
        <end position="503"/>
    </location>
</feature>
<evidence type="ECO:0000256" key="1">
    <source>
        <dbReference type="ARBA" id="ARBA00022837"/>
    </source>
</evidence>